<dbReference type="EMBL" id="FXAK01000007">
    <property type="protein sequence ID" value="SMF72166.1"/>
    <property type="molecule type" value="Genomic_DNA"/>
</dbReference>
<accession>A0A1X7GNB7</accession>
<dbReference type="STRING" id="286727.SAMN02982917_4089"/>
<organism evidence="1 2">
    <name type="scientific">Azospirillum oryzae</name>
    <dbReference type="NCBI Taxonomy" id="286727"/>
    <lineage>
        <taxon>Bacteria</taxon>
        <taxon>Pseudomonadati</taxon>
        <taxon>Pseudomonadota</taxon>
        <taxon>Alphaproteobacteria</taxon>
        <taxon>Rhodospirillales</taxon>
        <taxon>Azospirillaceae</taxon>
        <taxon>Azospirillum</taxon>
    </lineage>
</organism>
<dbReference type="RefSeq" id="WP_085088906.1">
    <property type="nucleotide sequence ID" value="NZ_FXAK01000007.1"/>
</dbReference>
<evidence type="ECO:0000313" key="2">
    <source>
        <dbReference type="Proteomes" id="UP000192936"/>
    </source>
</evidence>
<sequence length="106" mass="11470">MIPTLEATDWQMCHAARFDTPADVRRIQFRRGERLVILAVDEVPVICDILTPGVYNVDIPAHYPHATFPVLVVAVPSTIAYLLVHGGPTRALPAVPLADPHTGGPA</sequence>
<evidence type="ECO:0000313" key="1">
    <source>
        <dbReference type="EMBL" id="SMF72166.1"/>
    </source>
</evidence>
<gene>
    <name evidence="1" type="ORF">SAMN02982917_4089</name>
</gene>
<dbReference type="OrthoDB" id="7306948at2"/>
<proteinExistence type="predicted"/>
<name>A0A1X7GNB7_9PROT</name>
<protein>
    <submittedName>
        <fullName evidence="1">Uncharacterized protein</fullName>
    </submittedName>
</protein>
<dbReference type="AlphaFoldDB" id="A0A1X7GNB7"/>
<reference evidence="1 2" key="1">
    <citation type="submission" date="2017-04" db="EMBL/GenBank/DDBJ databases">
        <authorList>
            <person name="Afonso C.L."/>
            <person name="Miller P.J."/>
            <person name="Scott M.A."/>
            <person name="Spackman E."/>
            <person name="Goraichik I."/>
            <person name="Dimitrov K.M."/>
            <person name="Suarez D.L."/>
            <person name="Swayne D.E."/>
        </authorList>
    </citation>
    <scope>NUCLEOTIDE SEQUENCE [LARGE SCALE GENOMIC DNA]</scope>
    <source>
        <strain evidence="1 2">A2P</strain>
    </source>
</reference>
<dbReference type="Proteomes" id="UP000192936">
    <property type="component" value="Unassembled WGS sequence"/>
</dbReference>